<dbReference type="Gene3D" id="2.102.10.10">
    <property type="entry name" value="Rieske [2Fe-2S] iron-sulphur domain"/>
    <property type="match status" value="1"/>
</dbReference>
<dbReference type="PaxDb" id="2903-EOD25418"/>
<feature type="region of interest" description="Disordered" evidence="14">
    <location>
        <begin position="444"/>
        <end position="464"/>
    </location>
</feature>
<dbReference type="Pfam" id="PF08417">
    <property type="entry name" value="PaO"/>
    <property type="match status" value="1"/>
</dbReference>
<dbReference type="InterPro" id="IPR050584">
    <property type="entry name" value="Cholesterol_7-desaturase"/>
</dbReference>
<dbReference type="GO" id="GO:0016020">
    <property type="term" value="C:membrane"/>
    <property type="evidence" value="ECO:0007669"/>
    <property type="project" value="UniProtKB-SubCell"/>
</dbReference>
<evidence type="ECO:0000259" key="15">
    <source>
        <dbReference type="PROSITE" id="PS51296"/>
    </source>
</evidence>
<evidence type="ECO:0000256" key="10">
    <source>
        <dbReference type="ARBA" id="ARBA00023002"/>
    </source>
</evidence>
<dbReference type="GO" id="GO:0051537">
    <property type="term" value="F:2 iron, 2 sulfur cluster binding"/>
    <property type="evidence" value="ECO:0007669"/>
    <property type="project" value="UniProtKB-KW"/>
</dbReference>
<feature type="compositionally biased region" description="Low complexity" evidence="14">
    <location>
        <begin position="444"/>
        <end position="455"/>
    </location>
</feature>
<dbReference type="AlphaFoldDB" id="A0A0D3JPI3"/>
<evidence type="ECO:0000256" key="2">
    <source>
        <dbReference type="ARBA" id="ARBA00004370"/>
    </source>
</evidence>
<organism evidence="16 17">
    <name type="scientific">Emiliania huxleyi (strain CCMP1516)</name>
    <dbReference type="NCBI Taxonomy" id="280463"/>
    <lineage>
        <taxon>Eukaryota</taxon>
        <taxon>Haptista</taxon>
        <taxon>Haptophyta</taxon>
        <taxon>Prymnesiophyceae</taxon>
        <taxon>Isochrysidales</taxon>
        <taxon>Noelaerhabdaceae</taxon>
        <taxon>Emiliania</taxon>
    </lineage>
</organism>
<keyword evidence="7" id="KW-0479">Metal-binding</keyword>
<evidence type="ECO:0000256" key="7">
    <source>
        <dbReference type="ARBA" id="ARBA00022723"/>
    </source>
</evidence>
<dbReference type="RefSeq" id="XP_005777847.1">
    <property type="nucleotide sequence ID" value="XM_005777790.1"/>
</dbReference>
<sequence>MLHAFLAACAFRSPGVRPPATLTSRSGAGPPTVRMFAADASAAEVSSDAPAQLRPQHELAKAWWPVILTHGLDRSRPHPVQLLGQSLVVWHDGAAWRCFADACAHRFAPLSEGRVEGGCLQCSYHGWSFDGGGGCARVPQAQQPHAAGERARVGAFQTREEAGMLWVWGDAASTVAEAEAALPLPLSPLLRQLCERSPAAGFQRDLPYGYELLGENLLDVSHLPFSHHGVGGLAREAGGSLELRPLPPSPPAPGAARFSAAVLQPARDDPMVDSAAASVNISFFAPQHVRYERRPRPGAAANVELFLCPTAQGRSRVFLFNAFAAGARPAVPASRMARLLLSKAVGAVRRLLVGGPPPRSFGAPGTVADHMLSHLIFDGDGIFLHYQGQRMAERGLSFRDYFTPTSAGALTLPRHFTSPTSADALVLRFRTWLSSARRGSDPAVAAAAGSEAGETGEAGERGGYGRSLERAQLLDRYDSHTRHCAVCSAELDRVRAAAKLCKRLGEACIALAGGVLAAALGGAASPRVAGVVAAGGALALWRLERAQAQLLREAAAFIFVDYVHADRD</sequence>
<dbReference type="KEGG" id="ehx:EMIHUDRAFT_115527"/>
<dbReference type="PANTHER" id="PTHR21266:SF32">
    <property type="entry name" value="CHOLESTEROL 7-DESATURASE NVD"/>
    <property type="match status" value="1"/>
</dbReference>
<evidence type="ECO:0000256" key="4">
    <source>
        <dbReference type="ARBA" id="ARBA00022640"/>
    </source>
</evidence>
<evidence type="ECO:0000313" key="17">
    <source>
        <dbReference type="Proteomes" id="UP000013827"/>
    </source>
</evidence>
<dbReference type="HOGENOM" id="CLU_003927_1_1_1"/>
<feature type="domain" description="Rieske" evidence="15">
    <location>
        <begin position="64"/>
        <end position="167"/>
    </location>
</feature>
<keyword evidence="13" id="KW-0472">Membrane</keyword>
<evidence type="ECO:0000256" key="5">
    <source>
        <dbReference type="ARBA" id="ARBA00022692"/>
    </source>
</evidence>
<evidence type="ECO:0000256" key="12">
    <source>
        <dbReference type="ARBA" id="ARBA00023014"/>
    </source>
</evidence>
<dbReference type="GeneID" id="17270957"/>
<dbReference type="Gene3D" id="3.90.380.10">
    <property type="entry name" value="Naphthalene 1,2-dioxygenase Alpha Subunit, Chain A, domain 1"/>
    <property type="match status" value="1"/>
</dbReference>
<proteinExistence type="predicted"/>
<dbReference type="eggNOG" id="ENOG502SNII">
    <property type="taxonomic scope" value="Eukaryota"/>
</dbReference>
<evidence type="ECO:0000256" key="8">
    <source>
        <dbReference type="ARBA" id="ARBA00022946"/>
    </source>
</evidence>
<dbReference type="SUPFAM" id="SSF55961">
    <property type="entry name" value="Bet v1-like"/>
    <property type="match status" value="1"/>
</dbReference>
<dbReference type="GO" id="GO:0010277">
    <property type="term" value="F:chlorophyllide a oxygenase activity"/>
    <property type="evidence" value="ECO:0007669"/>
    <property type="project" value="InterPro"/>
</dbReference>
<reference evidence="17" key="1">
    <citation type="journal article" date="2013" name="Nature">
        <title>Pan genome of the phytoplankton Emiliania underpins its global distribution.</title>
        <authorList>
            <person name="Read B.A."/>
            <person name="Kegel J."/>
            <person name="Klute M.J."/>
            <person name="Kuo A."/>
            <person name="Lefebvre S.C."/>
            <person name="Maumus F."/>
            <person name="Mayer C."/>
            <person name="Miller J."/>
            <person name="Monier A."/>
            <person name="Salamov A."/>
            <person name="Young J."/>
            <person name="Aguilar M."/>
            <person name="Claverie J.M."/>
            <person name="Frickenhaus S."/>
            <person name="Gonzalez K."/>
            <person name="Herman E.K."/>
            <person name="Lin Y.C."/>
            <person name="Napier J."/>
            <person name="Ogata H."/>
            <person name="Sarno A.F."/>
            <person name="Shmutz J."/>
            <person name="Schroeder D."/>
            <person name="de Vargas C."/>
            <person name="Verret F."/>
            <person name="von Dassow P."/>
            <person name="Valentin K."/>
            <person name="Van de Peer Y."/>
            <person name="Wheeler G."/>
            <person name="Dacks J.B."/>
            <person name="Delwiche C.F."/>
            <person name="Dyhrman S.T."/>
            <person name="Glockner G."/>
            <person name="John U."/>
            <person name="Richards T."/>
            <person name="Worden A.Z."/>
            <person name="Zhang X."/>
            <person name="Grigoriev I.V."/>
            <person name="Allen A.E."/>
            <person name="Bidle K."/>
            <person name="Borodovsky M."/>
            <person name="Bowler C."/>
            <person name="Brownlee C."/>
            <person name="Cock J.M."/>
            <person name="Elias M."/>
            <person name="Gladyshev V.N."/>
            <person name="Groth M."/>
            <person name="Guda C."/>
            <person name="Hadaegh A."/>
            <person name="Iglesias-Rodriguez M.D."/>
            <person name="Jenkins J."/>
            <person name="Jones B.M."/>
            <person name="Lawson T."/>
            <person name="Leese F."/>
            <person name="Lindquist E."/>
            <person name="Lobanov A."/>
            <person name="Lomsadze A."/>
            <person name="Malik S.B."/>
            <person name="Marsh M.E."/>
            <person name="Mackinder L."/>
            <person name="Mock T."/>
            <person name="Mueller-Roeber B."/>
            <person name="Pagarete A."/>
            <person name="Parker M."/>
            <person name="Probert I."/>
            <person name="Quesneville H."/>
            <person name="Raines C."/>
            <person name="Rensing S.A."/>
            <person name="Riano-Pachon D.M."/>
            <person name="Richier S."/>
            <person name="Rokitta S."/>
            <person name="Shiraiwa Y."/>
            <person name="Soanes D.M."/>
            <person name="van der Giezen M."/>
            <person name="Wahlund T.M."/>
            <person name="Williams B."/>
            <person name="Wilson W."/>
            <person name="Wolfe G."/>
            <person name="Wurch L.L."/>
        </authorList>
    </citation>
    <scope>NUCLEOTIDE SEQUENCE</scope>
</reference>
<keyword evidence="8" id="KW-0809">Transit peptide</keyword>
<evidence type="ECO:0000256" key="13">
    <source>
        <dbReference type="ARBA" id="ARBA00023136"/>
    </source>
</evidence>
<keyword evidence="3" id="KW-0150">Chloroplast</keyword>
<reference evidence="16" key="2">
    <citation type="submission" date="2024-10" db="UniProtKB">
        <authorList>
            <consortium name="EnsemblProtists"/>
        </authorList>
    </citation>
    <scope>IDENTIFICATION</scope>
</reference>
<dbReference type="GO" id="GO:0009507">
    <property type="term" value="C:chloroplast"/>
    <property type="evidence" value="ECO:0007669"/>
    <property type="project" value="UniProtKB-SubCell"/>
</dbReference>
<dbReference type="GO" id="GO:0046872">
    <property type="term" value="F:metal ion binding"/>
    <property type="evidence" value="ECO:0007669"/>
    <property type="project" value="UniProtKB-KW"/>
</dbReference>
<evidence type="ECO:0000256" key="3">
    <source>
        <dbReference type="ARBA" id="ARBA00022528"/>
    </source>
</evidence>
<protein>
    <recommendedName>
        <fullName evidence="15">Rieske domain-containing protein</fullName>
    </recommendedName>
</protein>
<keyword evidence="9" id="KW-1133">Transmembrane helix</keyword>
<dbReference type="InterPro" id="IPR036922">
    <property type="entry name" value="Rieske_2Fe-2S_sf"/>
</dbReference>
<keyword evidence="4" id="KW-0934">Plastid</keyword>
<evidence type="ECO:0000313" key="16">
    <source>
        <dbReference type="EnsemblProtists" id="EOD25418"/>
    </source>
</evidence>
<dbReference type="Proteomes" id="UP000013827">
    <property type="component" value="Unassembled WGS sequence"/>
</dbReference>
<keyword evidence="5" id="KW-0812">Transmembrane</keyword>
<dbReference type="InterPro" id="IPR013626">
    <property type="entry name" value="PaO"/>
</dbReference>
<evidence type="ECO:0000256" key="11">
    <source>
        <dbReference type="ARBA" id="ARBA00023004"/>
    </source>
</evidence>
<keyword evidence="11" id="KW-0408">Iron</keyword>
<evidence type="ECO:0000256" key="9">
    <source>
        <dbReference type="ARBA" id="ARBA00022989"/>
    </source>
</evidence>
<comment type="subcellular location">
    <subcellularLocation>
        <location evidence="2">Membrane</location>
    </subcellularLocation>
    <subcellularLocation>
        <location evidence="1">Plastid</location>
        <location evidence="1">Chloroplast</location>
    </subcellularLocation>
</comment>
<keyword evidence="10" id="KW-0560">Oxidoreductase</keyword>
<keyword evidence="17" id="KW-1185">Reference proteome</keyword>
<keyword evidence="6" id="KW-0001">2Fe-2S</keyword>
<name>A0A0D3JPI3_EMIH1</name>
<dbReference type="SUPFAM" id="SSF50022">
    <property type="entry name" value="ISP domain"/>
    <property type="match status" value="1"/>
</dbReference>
<dbReference type="PANTHER" id="PTHR21266">
    <property type="entry name" value="IRON-SULFUR DOMAIN CONTAINING PROTEIN"/>
    <property type="match status" value="1"/>
</dbReference>
<dbReference type="Pfam" id="PF00355">
    <property type="entry name" value="Rieske"/>
    <property type="match status" value="1"/>
</dbReference>
<accession>A0A0D3JPI3</accession>
<evidence type="ECO:0000256" key="1">
    <source>
        <dbReference type="ARBA" id="ARBA00004229"/>
    </source>
</evidence>
<keyword evidence="12" id="KW-0411">Iron-sulfur</keyword>
<dbReference type="InterPro" id="IPR017941">
    <property type="entry name" value="Rieske_2Fe-2S"/>
</dbReference>
<dbReference type="EnsemblProtists" id="EOD25418">
    <property type="protein sequence ID" value="EOD25418"/>
    <property type="gene ID" value="EMIHUDRAFT_115527"/>
</dbReference>
<evidence type="ECO:0000256" key="14">
    <source>
        <dbReference type="SAM" id="MobiDB-lite"/>
    </source>
</evidence>
<dbReference type="PROSITE" id="PS51296">
    <property type="entry name" value="RIESKE"/>
    <property type="match status" value="1"/>
</dbReference>
<evidence type="ECO:0000256" key="6">
    <source>
        <dbReference type="ARBA" id="ARBA00022714"/>
    </source>
</evidence>